<organism evidence="1 2">
    <name type="scientific">Selenomonas sputigena (strain ATCC 35185 / DSM 20758 / CCUG 44933 / VPI D19B-28)</name>
    <dbReference type="NCBI Taxonomy" id="546271"/>
    <lineage>
        <taxon>Bacteria</taxon>
        <taxon>Bacillati</taxon>
        <taxon>Bacillota</taxon>
        <taxon>Negativicutes</taxon>
        <taxon>Selenomonadales</taxon>
        <taxon>Selenomonadaceae</taxon>
        <taxon>Selenomonas</taxon>
    </lineage>
</organism>
<evidence type="ECO:0000313" key="2">
    <source>
        <dbReference type="Proteomes" id="UP000011124"/>
    </source>
</evidence>
<dbReference type="Proteomes" id="UP000011124">
    <property type="component" value="Chromosome"/>
</dbReference>
<dbReference type="KEGG" id="ssg:Selsp_0002"/>
<keyword evidence="2" id="KW-1185">Reference proteome</keyword>
<dbReference type="EMBL" id="CP002637">
    <property type="protein sequence ID" value="AEB98988.1"/>
    <property type="molecule type" value="Genomic_DNA"/>
</dbReference>
<gene>
    <name evidence="1" type="ordered locus">Selsp_0002</name>
</gene>
<dbReference type="HOGENOM" id="CLU_2755596_0_0_9"/>
<sequence length="70" mass="7736">MWKRLLGLLIPMKEPCGKDVDKTYWNIHISTGESENKNCAHIGHRISWCFSTGLCTDGAGSGSEAFDALH</sequence>
<dbReference type="AlphaFoldDB" id="F4EWL2"/>
<proteinExistence type="predicted"/>
<name>F4EWL2_SELS3</name>
<evidence type="ECO:0000313" key="1">
    <source>
        <dbReference type="EMBL" id="AEB98988.1"/>
    </source>
</evidence>
<protein>
    <submittedName>
        <fullName evidence="1">Uncharacterized protein</fullName>
    </submittedName>
</protein>
<accession>F4EWL2</accession>
<reference evidence="1 2" key="1">
    <citation type="submission" date="2011-04" db="EMBL/GenBank/DDBJ databases">
        <title>The complete genome of Selenomonas sputigena DSM 20758.</title>
        <authorList>
            <consortium name="US DOE Joint Genome Institute (JGI-PGF)"/>
            <person name="Lucas S."/>
            <person name="Copeland A."/>
            <person name="Lapidus A."/>
            <person name="Bruce D."/>
            <person name="Goodwin L."/>
            <person name="Pitluck S."/>
            <person name="Peters L."/>
            <person name="Kyrpides N."/>
            <person name="Mavromatis K."/>
            <person name="Ivanova N."/>
            <person name="Ovchinnikova G."/>
            <person name="Teshima H."/>
            <person name="Detter J.C."/>
            <person name="Tapia R."/>
            <person name="Han C."/>
            <person name="Land M."/>
            <person name="Hauser L."/>
            <person name="Markowitz V."/>
            <person name="Cheng J.-F."/>
            <person name="Hugenholtz P."/>
            <person name="Woyke T."/>
            <person name="Wu D."/>
            <person name="Gronow S."/>
            <person name="Wellnitz S."/>
            <person name="Schneider S."/>
            <person name="Klenk H.-P."/>
            <person name="Eisen J.A."/>
        </authorList>
    </citation>
    <scope>NUCLEOTIDE SEQUENCE [LARGE SCALE GENOMIC DNA]</scope>
    <source>
        <strain evidence="2">ATCC 35185 / DSM 20758 / VPI D19B-28</strain>
    </source>
</reference>